<comment type="caution">
    <text evidence="2">The sequence shown here is derived from an EMBL/GenBank/DDBJ whole genome shotgun (WGS) entry which is preliminary data.</text>
</comment>
<keyword evidence="3" id="KW-1185">Reference proteome</keyword>
<dbReference type="PANTHER" id="PTHR37809">
    <property type="entry name" value="RIBOSOMAL PROTEIN S12 METHYLTHIOTRANSFERASE ACCESSORY FACTOR YCAO"/>
    <property type="match status" value="1"/>
</dbReference>
<dbReference type="PANTHER" id="PTHR37809:SF1">
    <property type="entry name" value="RIBOSOMAL PROTEIN S12 METHYLTHIOTRANSFERASE ACCESSORY FACTOR YCAO"/>
    <property type="match status" value="1"/>
</dbReference>
<dbReference type="InterPro" id="IPR027624">
    <property type="entry name" value="TOMM_cyclo_SagD"/>
</dbReference>
<dbReference type="PROSITE" id="PS51664">
    <property type="entry name" value="YCAO"/>
    <property type="match status" value="1"/>
</dbReference>
<dbReference type="InterPro" id="IPR003776">
    <property type="entry name" value="YcaO-like_dom"/>
</dbReference>
<dbReference type="Pfam" id="PF02624">
    <property type="entry name" value="YcaO"/>
    <property type="match status" value="1"/>
</dbReference>
<sequence>MRTVEVVGRGPAVDALTAFLADIDVSVAQPSTPADSGGDLAVVVDTVGSETFAAWNDRATGEDMPWVAVELGGVGGVPVTDAAVSGFGPETGCFDCLRARAEATVDDTDEITEAPAAATQRFAGALAGRLVTRFLDGNAALFGTVTELPHTQRRFLPVPGCDCGETPSRTLDDGRQTAPDSEALSRAELGLDERVGIATEVGEVESFPAPYYLSTLADTTGFSDVSAAAKAAGVAIDWDTAFMKALGENYERYAAGVYRDGKLQRGTVTDVPDAVTPDAFVRDEAEWDDSTPLRWVPAENLLTDDSRSLPAETVYYPPPSDAVRPATTTGLGLGNTVTEALLTGLYEVIERDAAMLSWYSTFEPLRVAVEDHEQYDTLRRRATSEGLDVTALLLTQDVDVPVITVALEQDEWPRFALGTDADLDPGAAAVGALEEALQNWMELDSMGLEAAMDAQGAIGRYAKSPGAAADLTATETAVPLDSLGPDADLSDEAELETLCDRAADAGLTPHGARLTTRDLEQLGFEAVRVVCPSAQPLFFGDSFFGERAEAVPADLGFEPRLDREHHPFP</sequence>
<dbReference type="STRING" id="1705562.AMS69_11890"/>
<evidence type="ECO:0000313" key="3">
    <source>
        <dbReference type="Proteomes" id="UP000037729"/>
    </source>
</evidence>
<feature type="domain" description="YcaO" evidence="1">
    <location>
        <begin position="233"/>
        <end position="569"/>
    </location>
</feature>
<dbReference type="OrthoDB" id="7433at2157"/>
<name>A0A0M9AJ81_9EURY</name>
<dbReference type="EMBL" id="LIUF01000003">
    <property type="protein sequence ID" value="KOX93139.1"/>
    <property type="molecule type" value="Genomic_DNA"/>
</dbReference>
<protein>
    <submittedName>
        <fullName evidence="2">Bacteriocin biosynthesis protein SagD</fullName>
    </submittedName>
</protein>
<dbReference type="PATRIC" id="fig|1705562.3.peg.567"/>
<evidence type="ECO:0000259" key="1">
    <source>
        <dbReference type="PROSITE" id="PS51664"/>
    </source>
</evidence>
<dbReference type="Proteomes" id="UP000037729">
    <property type="component" value="Unassembled WGS sequence"/>
</dbReference>
<dbReference type="Gene3D" id="3.40.50.720">
    <property type="entry name" value="NAD(P)-binding Rossmann-like Domain"/>
    <property type="match status" value="1"/>
</dbReference>
<organism evidence="2 3">
    <name type="scientific">Haloarcula rubripromontorii</name>
    <dbReference type="NCBI Taxonomy" id="1705562"/>
    <lineage>
        <taxon>Archaea</taxon>
        <taxon>Methanobacteriati</taxon>
        <taxon>Methanobacteriota</taxon>
        <taxon>Stenosarchaea group</taxon>
        <taxon>Halobacteria</taxon>
        <taxon>Halobacteriales</taxon>
        <taxon>Haloarculaceae</taxon>
        <taxon>Haloarcula</taxon>
    </lineage>
</organism>
<evidence type="ECO:0000313" key="2">
    <source>
        <dbReference type="EMBL" id="KOX93139.1"/>
    </source>
</evidence>
<proteinExistence type="predicted"/>
<dbReference type="AlphaFoldDB" id="A0A0M9AJ81"/>
<accession>A0A0M9AJ81</accession>
<dbReference type="NCBIfam" id="TIGR03604">
    <property type="entry name" value="TOMM_cyclo_SagD"/>
    <property type="match status" value="1"/>
</dbReference>
<gene>
    <name evidence="2" type="ORF">AMS69_11890</name>
</gene>
<dbReference type="RefSeq" id="WP_053968272.1">
    <property type="nucleotide sequence ID" value="NZ_LIUF01000003.1"/>
</dbReference>
<reference evidence="2 3" key="1">
    <citation type="submission" date="2015-08" db="EMBL/GenBank/DDBJ databases">
        <title>Genomes of Isolates from Cabo Rojo, PR.</title>
        <authorList>
            <person name="Sanchez-Nieves R.L."/>
            <person name="Montalvo-Rodriguez R."/>
        </authorList>
    </citation>
    <scope>NUCLEOTIDE SEQUENCE [LARGE SCALE GENOMIC DNA]</scope>
    <source>
        <strain evidence="2 3">SL3</strain>
    </source>
</reference>
<dbReference type="Gene3D" id="3.30.1330.230">
    <property type="match status" value="1"/>
</dbReference>